<gene>
    <name evidence="1" type="ORF">MET9862_05606</name>
</gene>
<name>A0A509ELB6_9HYPH</name>
<organism evidence="1 2">
    <name type="scientific">Methylobacterium symbioticum</name>
    <dbReference type="NCBI Taxonomy" id="2584084"/>
    <lineage>
        <taxon>Bacteria</taxon>
        <taxon>Pseudomonadati</taxon>
        <taxon>Pseudomonadota</taxon>
        <taxon>Alphaproteobacteria</taxon>
        <taxon>Hyphomicrobiales</taxon>
        <taxon>Methylobacteriaceae</taxon>
        <taxon>Methylobacterium</taxon>
    </lineage>
</organism>
<accession>A0A509ELB6</accession>
<dbReference type="AlphaFoldDB" id="A0A509ELB6"/>
<evidence type="ECO:0000313" key="2">
    <source>
        <dbReference type="Proteomes" id="UP000410984"/>
    </source>
</evidence>
<sequence length="50" mass="5611">MGFFIVIACSWLVVAALDIMASRRRAEMEEEGILVPRRGGSAYLNPPRPY</sequence>
<protein>
    <submittedName>
        <fullName evidence="1">Uncharacterized protein</fullName>
    </submittedName>
</protein>
<dbReference type="Proteomes" id="UP000410984">
    <property type="component" value="Unassembled WGS sequence"/>
</dbReference>
<dbReference type="EMBL" id="CABFPH010000182">
    <property type="protein sequence ID" value="VUD74970.1"/>
    <property type="molecule type" value="Genomic_DNA"/>
</dbReference>
<keyword evidence="2" id="KW-1185">Reference proteome</keyword>
<proteinExistence type="predicted"/>
<dbReference type="RefSeq" id="WP_185157041.1">
    <property type="nucleotide sequence ID" value="NZ_CABFPH010000182.1"/>
</dbReference>
<reference evidence="1 2" key="1">
    <citation type="submission" date="2019-06" db="EMBL/GenBank/DDBJ databases">
        <authorList>
            <person name="Rodrigo-Torres L."/>
            <person name="Arahal R. D."/>
            <person name="Lucena T."/>
        </authorList>
    </citation>
    <scope>NUCLEOTIDE SEQUENCE [LARGE SCALE GENOMIC DNA]</scope>
    <source>
        <strain evidence="1 2">SB0023/3</strain>
    </source>
</reference>
<evidence type="ECO:0000313" key="1">
    <source>
        <dbReference type="EMBL" id="VUD74970.1"/>
    </source>
</evidence>